<name>A0A6J6TKZ5_9ZZZZ</name>
<organism evidence="1">
    <name type="scientific">freshwater metagenome</name>
    <dbReference type="NCBI Taxonomy" id="449393"/>
    <lineage>
        <taxon>unclassified sequences</taxon>
        <taxon>metagenomes</taxon>
        <taxon>ecological metagenomes</taxon>
    </lineage>
</organism>
<dbReference type="EMBL" id="CAEZZA010000079">
    <property type="protein sequence ID" value="CAB4747227.1"/>
    <property type="molecule type" value="Genomic_DNA"/>
</dbReference>
<evidence type="ECO:0000313" key="1">
    <source>
        <dbReference type="EMBL" id="CAB4747227.1"/>
    </source>
</evidence>
<proteinExistence type="predicted"/>
<accession>A0A6J6TKZ5</accession>
<gene>
    <name evidence="1" type="ORF">UFOPK2809_00707</name>
</gene>
<reference evidence="1" key="1">
    <citation type="submission" date="2020-05" db="EMBL/GenBank/DDBJ databases">
        <authorList>
            <person name="Chiriac C."/>
            <person name="Salcher M."/>
            <person name="Ghai R."/>
            <person name="Kavagutti S V."/>
        </authorList>
    </citation>
    <scope>NUCLEOTIDE SEQUENCE</scope>
</reference>
<protein>
    <submittedName>
        <fullName evidence="1">Unannotated protein</fullName>
    </submittedName>
</protein>
<dbReference type="AlphaFoldDB" id="A0A6J6TKZ5"/>
<sequence>MVEIALAEPAERLDIFLQRHRGAWLAGELLSGHHVLAKEALNAAGPVDQLLVFLRQLIDTENRNDVLEILVTLQDPDDFLSDPIMLLTQDCRVENR</sequence>